<comment type="caution">
    <text evidence="2">The sequence shown here is derived from an EMBL/GenBank/DDBJ whole genome shotgun (WGS) entry which is preliminary data.</text>
</comment>
<dbReference type="AlphaFoldDB" id="A0A1F6CNB7"/>
<dbReference type="PANTHER" id="PTHR34322:SF2">
    <property type="entry name" value="TRANSPOSASE IS200-LIKE DOMAIN-CONTAINING PROTEIN"/>
    <property type="match status" value="1"/>
</dbReference>
<dbReference type="SMART" id="SM01321">
    <property type="entry name" value="Y1_Tnp"/>
    <property type="match status" value="1"/>
</dbReference>
<evidence type="ECO:0000313" key="3">
    <source>
        <dbReference type="Proteomes" id="UP000178370"/>
    </source>
</evidence>
<dbReference type="InterPro" id="IPR036515">
    <property type="entry name" value="Transposase_17_sf"/>
</dbReference>
<dbReference type="PANTHER" id="PTHR34322">
    <property type="entry name" value="TRANSPOSASE, Y1_TNP DOMAIN-CONTAINING"/>
    <property type="match status" value="1"/>
</dbReference>
<dbReference type="SUPFAM" id="SSF143422">
    <property type="entry name" value="Transposase IS200-like"/>
    <property type="match status" value="1"/>
</dbReference>
<dbReference type="Pfam" id="PF01797">
    <property type="entry name" value="Y1_Tnp"/>
    <property type="match status" value="1"/>
</dbReference>
<dbReference type="GO" id="GO:0003677">
    <property type="term" value="F:DNA binding"/>
    <property type="evidence" value="ECO:0007669"/>
    <property type="project" value="InterPro"/>
</dbReference>
<gene>
    <name evidence="2" type="ORF">A2763_00430</name>
</gene>
<dbReference type="Gene3D" id="3.30.70.1290">
    <property type="entry name" value="Transposase IS200-like"/>
    <property type="match status" value="1"/>
</dbReference>
<evidence type="ECO:0000313" key="2">
    <source>
        <dbReference type="EMBL" id="OGG50635.1"/>
    </source>
</evidence>
<feature type="domain" description="Transposase IS200-like" evidence="1">
    <location>
        <begin position="8"/>
        <end position="152"/>
    </location>
</feature>
<organism evidence="2 3">
    <name type="scientific">Candidatus Kaiserbacteria bacterium RIFCSPHIGHO2_01_FULL_54_36</name>
    <dbReference type="NCBI Taxonomy" id="1798482"/>
    <lineage>
        <taxon>Bacteria</taxon>
        <taxon>Candidatus Kaiseribacteriota</taxon>
    </lineage>
</organism>
<dbReference type="Proteomes" id="UP000178370">
    <property type="component" value="Unassembled WGS sequence"/>
</dbReference>
<sequence length="231" mass="27419">MLRKTPLVRDEAYHIYNRGAHKYTVFTDDSDYWRFLSLLHLANHTGPVLLREILERKKHRGRFSGEIFSEEADKSLVDLLAYSLMPNHFHLIVKQKGDDGITKFMQKLTVSYSMYFNTKYEHSGVLFQGRFKSNHLDTDPYFKWIFPYVHLNPVSLVEPRWQEKGIADPRHTKEFLRNYGYSSYYDYYVGERPQRAILAYDQTADLLDKEEDIQGMLTAYMKGRVFYWSGV</sequence>
<dbReference type="InterPro" id="IPR002686">
    <property type="entry name" value="Transposase_17"/>
</dbReference>
<dbReference type="GO" id="GO:0006313">
    <property type="term" value="P:DNA transposition"/>
    <property type="evidence" value="ECO:0007669"/>
    <property type="project" value="InterPro"/>
</dbReference>
<proteinExistence type="predicted"/>
<name>A0A1F6CNB7_9BACT</name>
<dbReference type="EMBL" id="MFKV01000009">
    <property type="protein sequence ID" value="OGG50635.1"/>
    <property type="molecule type" value="Genomic_DNA"/>
</dbReference>
<dbReference type="GO" id="GO:0004803">
    <property type="term" value="F:transposase activity"/>
    <property type="evidence" value="ECO:0007669"/>
    <property type="project" value="InterPro"/>
</dbReference>
<protein>
    <recommendedName>
        <fullName evidence="1">Transposase IS200-like domain-containing protein</fullName>
    </recommendedName>
</protein>
<evidence type="ECO:0000259" key="1">
    <source>
        <dbReference type="SMART" id="SM01321"/>
    </source>
</evidence>
<accession>A0A1F6CNB7</accession>
<reference evidence="2 3" key="1">
    <citation type="journal article" date="2016" name="Nat. Commun.">
        <title>Thousands of microbial genomes shed light on interconnected biogeochemical processes in an aquifer system.</title>
        <authorList>
            <person name="Anantharaman K."/>
            <person name="Brown C.T."/>
            <person name="Hug L.A."/>
            <person name="Sharon I."/>
            <person name="Castelle C.J."/>
            <person name="Probst A.J."/>
            <person name="Thomas B.C."/>
            <person name="Singh A."/>
            <person name="Wilkins M.J."/>
            <person name="Karaoz U."/>
            <person name="Brodie E.L."/>
            <person name="Williams K.H."/>
            <person name="Hubbard S.S."/>
            <person name="Banfield J.F."/>
        </authorList>
    </citation>
    <scope>NUCLEOTIDE SEQUENCE [LARGE SCALE GENOMIC DNA]</scope>
</reference>